<dbReference type="InterPro" id="IPR000838">
    <property type="entry name" value="RNA_pol_sigma70_ECF_CS"/>
</dbReference>
<keyword evidence="5 6" id="KW-0804">Transcription</keyword>
<dbReference type="AlphaFoldDB" id="A0A8E2VJA6"/>
<feature type="domain" description="RNA polymerase sigma-70 region 2" evidence="7">
    <location>
        <begin position="26"/>
        <end position="93"/>
    </location>
</feature>
<dbReference type="Pfam" id="PF04542">
    <property type="entry name" value="Sigma70_r2"/>
    <property type="match status" value="1"/>
</dbReference>
<dbReference type="PROSITE" id="PS01063">
    <property type="entry name" value="SIGMA70_ECF"/>
    <property type="match status" value="1"/>
</dbReference>
<dbReference type="InterPro" id="IPR039425">
    <property type="entry name" value="RNA_pol_sigma-70-like"/>
</dbReference>
<keyword evidence="10" id="KW-1185">Reference proteome</keyword>
<evidence type="ECO:0000256" key="1">
    <source>
        <dbReference type="ARBA" id="ARBA00010641"/>
    </source>
</evidence>
<evidence type="ECO:0000256" key="6">
    <source>
        <dbReference type="RuleBase" id="RU000716"/>
    </source>
</evidence>
<dbReference type="Gene3D" id="1.10.1740.10">
    <property type="match status" value="1"/>
</dbReference>
<evidence type="ECO:0000256" key="5">
    <source>
        <dbReference type="ARBA" id="ARBA00023163"/>
    </source>
</evidence>
<dbReference type="RefSeq" id="WP_108027261.1">
    <property type="nucleotide sequence ID" value="NZ_QAYC01000007.1"/>
</dbReference>
<dbReference type="NCBIfam" id="TIGR02937">
    <property type="entry name" value="sigma70-ECF"/>
    <property type="match status" value="1"/>
</dbReference>
<dbReference type="Gene3D" id="1.10.10.10">
    <property type="entry name" value="Winged helix-like DNA-binding domain superfamily/Winged helix DNA-binding domain"/>
    <property type="match status" value="1"/>
</dbReference>
<dbReference type="CDD" id="cd06171">
    <property type="entry name" value="Sigma70_r4"/>
    <property type="match status" value="1"/>
</dbReference>
<dbReference type="InterPro" id="IPR013249">
    <property type="entry name" value="RNA_pol_sigma70_r4_t2"/>
</dbReference>
<dbReference type="OrthoDB" id="9803470at2"/>
<organism evidence="9 10">
    <name type="scientific">Rhodovulum kholense</name>
    <dbReference type="NCBI Taxonomy" id="453584"/>
    <lineage>
        <taxon>Bacteria</taxon>
        <taxon>Pseudomonadati</taxon>
        <taxon>Pseudomonadota</taxon>
        <taxon>Alphaproteobacteria</taxon>
        <taxon>Rhodobacterales</taxon>
        <taxon>Paracoccaceae</taxon>
        <taxon>Rhodovulum</taxon>
    </lineage>
</organism>
<evidence type="ECO:0000256" key="3">
    <source>
        <dbReference type="ARBA" id="ARBA00023082"/>
    </source>
</evidence>
<evidence type="ECO:0000259" key="8">
    <source>
        <dbReference type="Pfam" id="PF08281"/>
    </source>
</evidence>
<dbReference type="InterPro" id="IPR013325">
    <property type="entry name" value="RNA_pol_sigma_r2"/>
</dbReference>
<name>A0A8E2VJA6_9RHOB</name>
<comment type="similarity">
    <text evidence="1 6">Belongs to the sigma-70 factor family. ECF subfamily.</text>
</comment>
<proteinExistence type="inferred from homology"/>
<dbReference type="GO" id="GO:0006352">
    <property type="term" value="P:DNA-templated transcription initiation"/>
    <property type="evidence" value="ECO:0007669"/>
    <property type="project" value="InterPro"/>
</dbReference>
<dbReference type="SUPFAM" id="SSF88946">
    <property type="entry name" value="Sigma2 domain of RNA polymerase sigma factors"/>
    <property type="match status" value="1"/>
</dbReference>
<dbReference type="SUPFAM" id="SSF88659">
    <property type="entry name" value="Sigma3 and sigma4 domains of RNA polymerase sigma factors"/>
    <property type="match status" value="1"/>
</dbReference>
<keyword evidence="4 6" id="KW-0238">DNA-binding</keyword>
<gene>
    <name evidence="9" type="ORF">C8N38_107146</name>
</gene>
<dbReference type="PANTHER" id="PTHR43133">
    <property type="entry name" value="RNA POLYMERASE ECF-TYPE SIGMA FACTO"/>
    <property type="match status" value="1"/>
</dbReference>
<evidence type="ECO:0000313" key="9">
    <source>
        <dbReference type="EMBL" id="PTW49624.1"/>
    </source>
</evidence>
<dbReference type="Pfam" id="PF08281">
    <property type="entry name" value="Sigma70_r4_2"/>
    <property type="match status" value="1"/>
</dbReference>
<comment type="caution">
    <text evidence="9">The sequence shown here is derived from an EMBL/GenBank/DDBJ whole genome shotgun (WGS) entry which is preliminary data.</text>
</comment>
<sequence>MDPRQDEAEALMAALTRGERGALARLVTLFGPGLRRYAAQALTVGSEAEDVTQEVFLRAWHRAGLYDPGRGSVAAWLYRIAVRICIDRNRRGRFRRFVGIDAIAEPEDEAPGAEATVAARQRLARVRTAIRGLPARQRQAILLRAAGGLGTAEIARTLGISAGAAEQLLVRARAALRATVDREDHR</sequence>
<dbReference type="GO" id="GO:0003677">
    <property type="term" value="F:DNA binding"/>
    <property type="evidence" value="ECO:0007669"/>
    <property type="project" value="UniProtKB-KW"/>
</dbReference>
<accession>A0A8E2VJA6</accession>
<reference evidence="9 10" key="1">
    <citation type="submission" date="2018-04" db="EMBL/GenBank/DDBJ databases">
        <title>Genomic Encyclopedia of Archaeal and Bacterial Type Strains, Phase II (KMG-II): from individual species to whole genera.</title>
        <authorList>
            <person name="Goeker M."/>
        </authorList>
    </citation>
    <scope>NUCLEOTIDE SEQUENCE [LARGE SCALE GENOMIC DNA]</scope>
    <source>
        <strain evidence="9 10">DSM 19783</strain>
    </source>
</reference>
<dbReference type="InterPro" id="IPR007627">
    <property type="entry name" value="RNA_pol_sigma70_r2"/>
</dbReference>
<evidence type="ECO:0000256" key="4">
    <source>
        <dbReference type="ARBA" id="ARBA00023125"/>
    </source>
</evidence>
<dbReference type="InterPro" id="IPR036388">
    <property type="entry name" value="WH-like_DNA-bd_sf"/>
</dbReference>
<dbReference type="PANTHER" id="PTHR43133:SF8">
    <property type="entry name" value="RNA POLYMERASE SIGMA FACTOR HI_1459-RELATED"/>
    <property type="match status" value="1"/>
</dbReference>
<dbReference type="GO" id="GO:0016987">
    <property type="term" value="F:sigma factor activity"/>
    <property type="evidence" value="ECO:0007669"/>
    <property type="project" value="UniProtKB-KW"/>
</dbReference>
<evidence type="ECO:0000256" key="2">
    <source>
        <dbReference type="ARBA" id="ARBA00023015"/>
    </source>
</evidence>
<dbReference type="Proteomes" id="UP000244037">
    <property type="component" value="Unassembled WGS sequence"/>
</dbReference>
<keyword evidence="2 6" id="KW-0805">Transcription regulation</keyword>
<evidence type="ECO:0000259" key="7">
    <source>
        <dbReference type="Pfam" id="PF04542"/>
    </source>
</evidence>
<dbReference type="EMBL" id="QAYC01000007">
    <property type="protein sequence ID" value="PTW49624.1"/>
    <property type="molecule type" value="Genomic_DNA"/>
</dbReference>
<feature type="domain" description="RNA polymerase sigma factor 70 region 4 type 2" evidence="8">
    <location>
        <begin position="125"/>
        <end position="176"/>
    </location>
</feature>
<evidence type="ECO:0000313" key="10">
    <source>
        <dbReference type="Proteomes" id="UP000244037"/>
    </source>
</evidence>
<dbReference type="InterPro" id="IPR014284">
    <property type="entry name" value="RNA_pol_sigma-70_dom"/>
</dbReference>
<keyword evidence="3 6" id="KW-0731">Sigma factor</keyword>
<dbReference type="InterPro" id="IPR013324">
    <property type="entry name" value="RNA_pol_sigma_r3/r4-like"/>
</dbReference>
<protein>
    <recommendedName>
        <fullName evidence="6">RNA polymerase sigma factor</fullName>
    </recommendedName>
</protein>